<feature type="signal peptide" evidence="1">
    <location>
        <begin position="1"/>
        <end position="20"/>
    </location>
</feature>
<protein>
    <submittedName>
        <fullName evidence="2">DUF4876 domain-containing protein</fullName>
    </submittedName>
</protein>
<dbReference type="Proteomes" id="UP001145087">
    <property type="component" value="Unassembled WGS sequence"/>
</dbReference>
<dbReference type="SUPFAM" id="SSF49464">
    <property type="entry name" value="Carboxypeptidase regulatory domain-like"/>
    <property type="match status" value="1"/>
</dbReference>
<dbReference type="AlphaFoldDB" id="A0A9X3F561"/>
<accession>A0A9X3F561</accession>
<keyword evidence="1" id="KW-0732">Signal</keyword>
<gene>
    <name evidence="2" type="ORF">OU798_02315</name>
</gene>
<evidence type="ECO:0000313" key="2">
    <source>
        <dbReference type="EMBL" id="MCY1719156.1"/>
    </source>
</evidence>
<dbReference type="RefSeq" id="WP_343331492.1">
    <property type="nucleotide sequence ID" value="NZ_JAPOHD010000005.1"/>
</dbReference>
<name>A0A9X3F561_9BACT</name>
<evidence type="ECO:0000256" key="1">
    <source>
        <dbReference type="SAM" id="SignalP"/>
    </source>
</evidence>
<dbReference type="Pfam" id="PF16215">
    <property type="entry name" value="DUF4876"/>
    <property type="match status" value="1"/>
</dbReference>
<feature type="chain" id="PRO_5040861167" evidence="1">
    <location>
        <begin position="21"/>
        <end position="401"/>
    </location>
</feature>
<dbReference type="InterPro" id="IPR008969">
    <property type="entry name" value="CarboxyPept-like_regulatory"/>
</dbReference>
<evidence type="ECO:0000313" key="3">
    <source>
        <dbReference type="Proteomes" id="UP001145087"/>
    </source>
</evidence>
<sequence>MIKKLKILLLVFAFSCTSTYDIPSAFEVNILVTYPDAFNNGNPISNTEVKVQNIQTGREYSATTNDSGIATLNVRGGNYDIVVSLSEEHEIEIDGYPIRKTILFSGTLTGQLVTFDKETFTIKTEYSIANEGFVIKELYVSGSRTPEGKAYGADKFIEIYNNSDQVLYADGLCYGLVYPISTEKPTTFIDKNGDLLDRCPVWSFVSIVPGSGTDYPIQPGKSFILALSALNHKDDPNGNPNSIDLSIADWELHSDNSMYIDVPSVPNVLMQRINKGNISLSVRGQVSILFRLPSSNLETIFTDVDNYMVEPGGVKQCFMVPWSWIIDGVENARLDDDGVYKRLHSSIDVGYIQFRGSYEGVSIRRKVKEVINGRVVYKDTNNSAEDFLTNQQPQPGVIETN</sequence>
<comment type="caution">
    <text evidence="2">The sequence shown here is derived from an EMBL/GenBank/DDBJ whole genome shotgun (WGS) entry which is preliminary data.</text>
</comment>
<keyword evidence="3" id="KW-1185">Reference proteome</keyword>
<dbReference type="InterPro" id="IPR032627">
    <property type="entry name" value="DUF4876"/>
</dbReference>
<proteinExistence type="predicted"/>
<organism evidence="2 3">
    <name type="scientific">Draconibacterium aestuarii</name>
    <dbReference type="NCBI Taxonomy" id="2998507"/>
    <lineage>
        <taxon>Bacteria</taxon>
        <taxon>Pseudomonadati</taxon>
        <taxon>Bacteroidota</taxon>
        <taxon>Bacteroidia</taxon>
        <taxon>Marinilabiliales</taxon>
        <taxon>Prolixibacteraceae</taxon>
        <taxon>Draconibacterium</taxon>
    </lineage>
</organism>
<reference evidence="2" key="1">
    <citation type="submission" date="2022-11" db="EMBL/GenBank/DDBJ databases">
        <title>Marilongibacter aestuarii gen. nov., sp. nov., isolated from tidal flat sediment.</title>
        <authorList>
            <person name="Jiayan W."/>
        </authorList>
    </citation>
    <scope>NUCLEOTIDE SEQUENCE</scope>
    <source>
        <strain evidence="2">Z1-6</strain>
    </source>
</reference>
<dbReference type="EMBL" id="JAPOHD010000005">
    <property type="protein sequence ID" value="MCY1719156.1"/>
    <property type="molecule type" value="Genomic_DNA"/>
</dbReference>